<keyword evidence="2 4" id="KW-0808">Transferase</keyword>
<keyword evidence="3 4" id="KW-0012">Acyltransferase</keyword>
<evidence type="ECO:0000256" key="4">
    <source>
        <dbReference type="RuleBase" id="RU365031"/>
    </source>
</evidence>
<accession>A0A1C4WP22</accession>
<dbReference type="InterPro" id="IPR003679">
    <property type="entry name" value="Amioglycoside_AcTrfase"/>
</dbReference>
<reference evidence="6" key="1">
    <citation type="submission" date="2016-06" db="EMBL/GenBank/DDBJ databases">
        <authorList>
            <person name="Varghese N."/>
            <person name="Submissions Spin"/>
        </authorList>
    </citation>
    <scope>NUCLEOTIDE SEQUENCE [LARGE SCALE GENOMIC DNA]</scope>
    <source>
        <strain evidence="6">DSM 44875</strain>
    </source>
</reference>
<dbReference type="InterPro" id="IPR028345">
    <property type="entry name" value="Antibiotic_NAT-like"/>
</dbReference>
<dbReference type="SUPFAM" id="SSF110710">
    <property type="entry name" value="TTHA0583/YokD-like"/>
    <property type="match status" value="1"/>
</dbReference>
<sequence length="275" mass="29584">MSAEKNTMTMDSGGPGTRRSIAAQLRMLGVRPGGTLLVHAGLRQLGFVCGGPQALVLALRDALGPDGTIVVPTHTPDNSDPAQWRDPPVPVDWWPLIRAEMPGFDPAVTPSRFMGVLAETVRCWPGALRSSHPHVSFAALGPAAEQVVAGHTRADMLGEGSPLARLYDLDAHVLLLGVDHGVNTSLHLAEYRLPAPPREQLGAAIRTADGGREWVWWQDVRLDETDFDALGRDLEATGAVRTARVGTGTGRLMRQRAAVDFAVGWFARNRTTEDA</sequence>
<name>A0A1C4WP22_9ACTN</name>
<dbReference type="PANTHER" id="PTHR11104:SF0">
    <property type="entry name" value="SPBETA PROPHAGE-DERIVED AMINOGLYCOSIDE N(3')-ACETYLTRANSFERASE-LIKE PROTEIN YOKD"/>
    <property type="match status" value="1"/>
</dbReference>
<dbReference type="AlphaFoldDB" id="A0A1C4WP22"/>
<gene>
    <name evidence="5" type="ORF">GA0070607_3918</name>
</gene>
<protein>
    <recommendedName>
        <fullName evidence="4">Aminoglycoside N(3)-acetyltransferase</fullName>
        <ecNumber evidence="4">2.3.1.-</ecNumber>
    </recommendedName>
</protein>
<comment type="catalytic activity">
    <reaction evidence="4">
        <text>a 2-deoxystreptamine antibiotic + acetyl-CoA = an N(3)-acetyl-2-deoxystreptamine antibiotic + CoA + H(+)</text>
        <dbReference type="Rhea" id="RHEA:12665"/>
        <dbReference type="ChEBI" id="CHEBI:15378"/>
        <dbReference type="ChEBI" id="CHEBI:57287"/>
        <dbReference type="ChEBI" id="CHEBI:57288"/>
        <dbReference type="ChEBI" id="CHEBI:57921"/>
        <dbReference type="ChEBI" id="CHEBI:77452"/>
        <dbReference type="EC" id="2.3.1.81"/>
    </reaction>
</comment>
<evidence type="ECO:0000313" key="6">
    <source>
        <dbReference type="Proteomes" id="UP000198243"/>
    </source>
</evidence>
<evidence type="ECO:0000256" key="1">
    <source>
        <dbReference type="ARBA" id="ARBA00006383"/>
    </source>
</evidence>
<keyword evidence="4" id="KW-0046">Antibiotic resistance</keyword>
<dbReference type="Pfam" id="PF02522">
    <property type="entry name" value="Antibiotic_NAT"/>
    <property type="match status" value="1"/>
</dbReference>
<comment type="similarity">
    <text evidence="1 4">Belongs to the antibiotic N-acetyltransferase family.</text>
</comment>
<proteinExistence type="inferred from homology"/>
<dbReference type="PANTHER" id="PTHR11104">
    <property type="entry name" value="AMINOGLYCOSIDE N3-ACETYLTRANSFERASE"/>
    <property type="match status" value="1"/>
</dbReference>
<organism evidence="5 6">
    <name type="scientific">Micromonospora coriariae</name>
    <dbReference type="NCBI Taxonomy" id="285665"/>
    <lineage>
        <taxon>Bacteria</taxon>
        <taxon>Bacillati</taxon>
        <taxon>Actinomycetota</taxon>
        <taxon>Actinomycetes</taxon>
        <taxon>Micromonosporales</taxon>
        <taxon>Micromonosporaceae</taxon>
        <taxon>Micromonospora</taxon>
    </lineage>
</organism>
<dbReference type="EC" id="2.3.1.-" evidence="4"/>
<dbReference type="Proteomes" id="UP000198243">
    <property type="component" value="Chromosome I"/>
</dbReference>
<keyword evidence="6" id="KW-1185">Reference proteome</keyword>
<evidence type="ECO:0000256" key="2">
    <source>
        <dbReference type="ARBA" id="ARBA00022679"/>
    </source>
</evidence>
<evidence type="ECO:0000313" key="5">
    <source>
        <dbReference type="EMBL" id="SCE97893.1"/>
    </source>
</evidence>
<evidence type="ECO:0000256" key="3">
    <source>
        <dbReference type="ARBA" id="ARBA00023315"/>
    </source>
</evidence>
<dbReference type="GO" id="GO:0046677">
    <property type="term" value="P:response to antibiotic"/>
    <property type="evidence" value="ECO:0007669"/>
    <property type="project" value="UniProtKB-KW"/>
</dbReference>
<dbReference type="GO" id="GO:0046353">
    <property type="term" value="F:aminoglycoside 3-N-acetyltransferase activity"/>
    <property type="evidence" value="ECO:0007669"/>
    <property type="project" value="UniProtKB-EC"/>
</dbReference>
<dbReference type="EMBL" id="LT607412">
    <property type="protein sequence ID" value="SCE97893.1"/>
    <property type="molecule type" value="Genomic_DNA"/>
</dbReference>